<keyword evidence="3" id="KW-0862">Zinc</keyword>
<dbReference type="Gene3D" id="4.10.1060.10">
    <property type="entry name" value="Zinc finger, RanBP2-type"/>
    <property type="match status" value="1"/>
</dbReference>
<protein>
    <recommendedName>
        <fullName evidence="5">RanBP2-type domain-containing protein</fullName>
    </recommendedName>
</protein>
<feature type="domain" description="RanBP2-type" evidence="5">
    <location>
        <begin position="143"/>
        <end position="170"/>
    </location>
</feature>
<evidence type="ECO:0000313" key="6">
    <source>
        <dbReference type="EMBL" id="MQW39743.1"/>
    </source>
</evidence>
<name>A0A7X2D0Q6_9LACT</name>
<organism evidence="6 7">
    <name type="scientific">Lactococcus hircilactis</name>
    <dbReference type="NCBI Taxonomy" id="1494462"/>
    <lineage>
        <taxon>Bacteria</taxon>
        <taxon>Bacillati</taxon>
        <taxon>Bacillota</taxon>
        <taxon>Bacilli</taxon>
        <taxon>Lactobacillales</taxon>
        <taxon>Streptococcaceae</taxon>
        <taxon>Lactococcus</taxon>
    </lineage>
</organism>
<keyword evidence="4" id="KW-0472">Membrane</keyword>
<dbReference type="PROSITE" id="PS50199">
    <property type="entry name" value="ZF_RANBP2_2"/>
    <property type="match status" value="1"/>
</dbReference>
<evidence type="ECO:0000256" key="1">
    <source>
        <dbReference type="ARBA" id="ARBA00022723"/>
    </source>
</evidence>
<keyword evidence="4" id="KW-1133">Transmembrane helix</keyword>
<dbReference type="AlphaFoldDB" id="A0A7X2D0Q6"/>
<keyword evidence="1" id="KW-0479">Metal-binding</keyword>
<dbReference type="RefSeq" id="WP_153496413.1">
    <property type="nucleotide sequence ID" value="NZ_CBCRWP010000007.1"/>
</dbReference>
<dbReference type="InterPro" id="IPR001876">
    <property type="entry name" value="Znf_RanBP2"/>
</dbReference>
<evidence type="ECO:0000256" key="2">
    <source>
        <dbReference type="ARBA" id="ARBA00022771"/>
    </source>
</evidence>
<keyword evidence="4" id="KW-0812">Transmembrane</keyword>
<evidence type="ECO:0000256" key="3">
    <source>
        <dbReference type="ARBA" id="ARBA00022833"/>
    </source>
</evidence>
<dbReference type="Proteomes" id="UP000439550">
    <property type="component" value="Unassembled WGS sequence"/>
</dbReference>
<dbReference type="PROSITE" id="PS01358">
    <property type="entry name" value="ZF_RANBP2_1"/>
    <property type="match status" value="1"/>
</dbReference>
<gene>
    <name evidence="6" type="ORF">GHI93_07370</name>
</gene>
<proteinExistence type="predicted"/>
<keyword evidence="7" id="KW-1185">Reference proteome</keyword>
<keyword evidence="2" id="KW-0863">Zinc-finger</keyword>
<dbReference type="GO" id="GO:0008270">
    <property type="term" value="F:zinc ion binding"/>
    <property type="evidence" value="ECO:0007669"/>
    <property type="project" value="UniProtKB-KW"/>
</dbReference>
<reference evidence="6 7" key="1">
    <citation type="submission" date="2019-10" db="EMBL/GenBank/DDBJ databases">
        <authorList>
            <person name="Dong K."/>
        </authorList>
    </citation>
    <scope>NUCLEOTIDE SEQUENCE [LARGE SCALE GENOMIC DNA]</scope>
    <source>
        <strain evidence="6 7">DSM 28960</strain>
    </source>
</reference>
<feature type="transmembrane region" description="Helical" evidence="4">
    <location>
        <begin position="6"/>
        <end position="25"/>
    </location>
</feature>
<evidence type="ECO:0000256" key="4">
    <source>
        <dbReference type="SAM" id="Phobius"/>
    </source>
</evidence>
<dbReference type="SMART" id="SM00547">
    <property type="entry name" value="ZnF_RBZ"/>
    <property type="match status" value="1"/>
</dbReference>
<dbReference type="OrthoDB" id="1822260at2"/>
<comment type="caution">
    <text evidence="6">The sequence shown here is derived from an EMBL/GenBank/DDBJ whole genome shotgun (WGS) entry which is preliminary data.</text>
</comment>
<sequence length="170" mass="18989">MAEFLSFAGIFIFLIISYTLIFKFGKKEEIKRKKKENVISCVIISKIYSLNEISKVTGLSLFEVETLLKEIIKTSSLGNNKINKLMNIGAFKNAMINHASGEIVLDPHANDTMFTRMGAAANSVLDRFAPKPNNEAVAFQTEKPQDWNCEYCNSLNPAELIKCSQCGAKK</sequence>
<accession>A0A7X2D0Q6</accession>
<evidence type="ECO:0000313" key="7">
    <source>
        <dbReference type="Proteomes" id="UP000439550"/>
    </source>
</evidence>
<dbReference type="EMBL" id="WITJ01000009">
    <property type="protein sequence ID" value="MQW39743.1"/>
    <property type="molecule type" value="Genomic_DNA"/>
</dbReference>
<evidence type="ECO:0000259" key="5">
    <source>
        <dbReference type="PROSITE" id="PS50199"/>
    </source>
</evidence>